<evidence type="ECO:0000313" key="2">
    <source>
        <dbReference type="Proteomes" id="UP001497522"/>
    </source>
</evidence>
<proteinExistence type="predicted"/>
<keyword evidence="2" id="KW-1185">Reference proteome</keyword>
<reference evidence="1" key="1">
    <citation type="submission" date="2024-03" db="EMBL/GenBank/DDBJ databases">
        <authorList>
            <consortium name="ELIXIR-Norway"/>
            <consortium name="Elixir Norway"/>
        </authorList>
    </citation>
    <scope>NUCLEOTIDE SEQUENCE</scope>
</reference>
<accession>A0ABP1BUG2</accession>
<name>A0ABP1BUG2_9BRYO</name>
<dbReference type="EMBL" id="OZ023708">
    <property type="protein sequence ID" value="CAK9879986.1"/>
    <property type="molecule type" value="Genomic_DNA"/>
</dbReference>
<sequence>MEFDKLTVNLHGGLLSYMNPEVGDGSTNHHDVHDDTLVLEFLRDSMVPGMVSAKERDRVLQRARRYRLEGTHILRVWEDGRVSIGGVVCTPMCNDWCHIAWFVKG</sequence>
<protein>
    <submittedName>
        <fullName evidence="1">Uncharacterized protein</fullName>
    </submittedName>
</protein>
<dbReference type="Proteomes" id="UP001497522">
    <property type="component" value="Chromosome 7"/>
</dbReference>
<organism evidence="1 2">
    <name type="scientific">Sphagnum jensenii</name>
    <dbReference type="NCBI Taxonomy" id="128206"/>
    <lineage>
        <taxon>Eukaryota</taxon>
        <taxon>Viridiplantae</taxon>
        <taxon>Streptophyta</taxon>
        <taxon>Embryophyta</taxon>
        <taxon>Bryophyta</taxon>
        <taxon>Sphagnophytina</taxon>
        <taxon>Sphagnopsida</taxon>
        <taxon>Sphagnales</taxon>
        <taxon>Sphagnaceae</taxon>
        <taxon>Sphagnum</taxon>
    </lineage>
</organism>
<evidence type="ECO:0000313" key="1">
    <source>
        <dbReference type="EMBL" id="CAK9879986.1"/>
    </source>
</evidence>
<gene>
    <name evidence="1" type="ORF">CSSPJE1EN2_LOCUS21475</name>
</gene>